<dbReference type="Pfam" id="PF01471">
    <property type="entry name" value="PG_binding_1"/>
    <property type="match status" value="1"/>
</dbReference>
<dbReference type="Proteomes" id="UP001138661">
    <property type="component" value="Unassembled WGS sequence"/>
</dbReference>
<keyword evidence="5" id="KW-1185">Reference proteome</keyword>
<evidence type="ECO:0000256" key="1">
    <source>
        <dbReference type="SAM" id="MobiDB-lite"/>
    </source>
</evidence>
<evidence type="ECO:0000313" key="5">
    <source>
        <dbReference type="Proteomes" id="UP001138661"/>
    </source>
</evidence>
<evidence type="ECO:0000256" key="2">
    <source>
        <dbReference type="SAM" id="SignalP"/>
    </source>
</evidence>
<keyword evidence="2" id="KW-0732">Signal</keyword>
<feature type="compositionally biased region" description="Low complexity" evidence="1">
    <location>
        <begin position="120"/>
        <end position="149"/>
    </location>
</feature>
<dbReference type="Pfam" id="PF13365">
    <property type="entry name" value="Trypsin_2"/>
    <property type="match status" value="1"/>
</dbReference>
<name>A0A9X1K0Q5_9RHOB</name>
<dbReference type="AlphaFoldDB" id="A0A9X1K0Q5"/>
<evidence type="ECO:0000259" key="3">
    <source>
        <dbReference type="Pfam" id="PF01471"/>
    </source>
</evidence>
<feature type="region of interest" description="Disordered" evidence="1">
    <location>
        <begin position="117"/>
        <end position="168"/>
    </location>
</feature>
<comment type="caution">
    <text evidence="4">The sequence shown here is derived from an EMBL/GenBank/DDBJ whole genome shotgun (WGS) entry which is preliminary data.</text>
</comment>
<gene>
    <name evidence="4" type="ORF">KX928_22255</name>
</gene>
<protein>
    <submittedName>
        <fullName evidence="4">Trypsin-like peptidase domain-containing protein</fullName>
    </submittedName>
</protein>
<evidence type="ECO:0000313" key="4">
    <source>
        <dbReference type="EMBL" id="MBW4710520.1"/>
    </source>
</evidence>
<accession>A0A9X1K0Q5</accession>
<feature type="signal peptide" evidence="2">
    <location>
        <begin position="1"/>
        <end position="21"/>
    </location>
</feature>
<dbReference type="EMBL" id="JAHXDN010000008">
    <property type="protein sequence ID" value="MBW4710520.1"/>
    <property type="molecule type" value="Genomic_DNA"/>
</dbReference>
<feature type="chain" id="PRO_5040992914" evidence="2">
    <location>
        <begin position="22"/>
        <end position="592"/>
    </location>
</feature>
<proteinExistence type="predicted"/>
<organism evidence="4 5">
    <name type="scientific">Roseobacter insulae</name>
    <dbReference type="NCBI Taxonomy" id="2859783"/>
    <lineage>
        <taxon>Bacteria</taxon>
        <taxon>Pseudomonadati</taxon>
        <taxon>Pseudomonadota</taxon>
        <taxon>Alphaproteobacteria</taxon>
        <taxon>Rhodobacterales</taxon>
        <taxon>Roseobacteraceae</taxon>
        <taxon>Roseobacter</taxon>
    </lineage>
</organism>
<dbReference type="InterPro" id="IPR002477">
    <property type="entry name" value="Peptidoglycan-bd-like"/>
</dbReference>
<sequence>MKRFFVGFMVLLLAVGQAAQAQTSGQVVWVQIEAQPNLRDGLARARDYARELDDVNGFALGGGWHGIVLGPYTAQDAEQVLQVYRAEGLIPRDSYIAFSSSLGEQFFPQGIDVLRGVGVTPQQPDEPQETPAAVPQTQAEEAPQAPAPVITAPDETPAQARQSERTLSADARRDLQIALKWAGFYNSTIDGAFGRGTRNSMSEWQRANGFEPTGILTTLQRATLLRQYNAVLEGLDLRLVTDSTTGIAVKIPTGVVALERYDPPFAQFNAVDGSNARVLLISQEGDSDTLTGLFQVMQTLEIVPLDGERRKEKNSFVLVGRNAEIISETRVQLRSGQIKGFTLIWPTGDEARRTRLLSEMEASFTRLEGVLDAAAGDSVDQQIDLVAGLQIRKPKLSRSGFYVDERGSVITTSDAVDSCTRITLDEEHEATPQTVDAARGLALLTPDQSLAPPQVAQFSPAPPRLQSEVAVAGYSYEGVLDAPTMTFGTLADLRGLRGEADLSRLTLSSLPGDAGGPVFDTNGNVLGMLLPRGGGARQLPEDVTFALAGSAIADVMRNAGLIPANSSDARPLAPEDITTRALGMTVLVSCWE</sequence>
<reference evidence="4" key="1">
    <citation type="submission" date="2021-07" db="EMBL/GenBank/DDBJ databases">
        <title>Roseobacter insulae sp. nov., isolated from a tidal flat.</title>
        <authorList>
            <person name="Park S."/>
            <person name="Yoon J.-H."/>
        </authorList>
    </citation>
    <scope>NUCLEOTIDE SEQUENCE</scope>
    <source>
        <strain evidence="4">YSTF-M11</strain>
    </source>
</reference>
<feature type="domain" description="Peptidoglycan binding-like" evidence="3">
    <location>
        <begin position="169"/>
        <end position="222"/>
    </location>
</feature>